<evidence type="ECO:0000256" key="1">
    <source>
        <dbReference type="SAM" id="Coils"/>
    </source>
</evidence>
<comment type="caution">
    <text evidence="3">The sequence shown here is derived from an EMBL/GenBank/DDBJ whole genome shotgun (WGS) entry which is preliminary data.</text>
</comment>
<dbReference type="Gene3D" id="3.40.50.300">
    <property type="entry name" value="P-loop containing nucleotide triphosphate hydrolases"/>
    <property type="match status" value="2"/>
</dbReference>
<dbReference type="Pfam" id="PF13558">
    <property type="entry name" value="SbcC_Walker_B"/>
    <property type="match status" value="1"/>
</dbReference>
<evidence type="ECO:0000313" key="3">
    <source>
        <dbReference type="EMBL" id="TVT41852.1"/>
    </source>
</evidence>
<feature type="coiled-coil region" evidence="1">
    <location>
        <begin position="635"/>
        <end position="759"/>
    </location>
</feature>
<proteinExistence type="predicted"/>
<accession>A0A558BZE7</accession>
<dbReference type="CDD" id="cd00267">
    <property type="entry name" value="ABC_ATPase"/>
    <property type="match status" value="1"/>
</dbReference>
<feature type="region of interest" description="Disordered" evidence="2">
    <location>
        <begin position="78"/>
        <end position="107"/>
    </location>
</feature>
<dbReference type="RefSeq" id="WP_144847232.1">
    <property type="nucleotide sequence ID" value="NZ_VMRJ01000002.1"/>
</dbReference>
<keyword evidence="1" id="KW-0175">Coiled coil</keyword>
<evidence type="ECO:0000256" key="2">
    <source>
        <dbReference type="SAM" id="MobiDB-lite"/>
    </source>
</evidence>
<dbReference type="PANTHER" id="PTHR32114:SF2">
    <property type="entry name" value="ABC TRANSPORTER ABCH.3"/>
    <property type="match status" value="1"/>
</dbReference>
<reference evidence="3 4" key="1">
    <citation type="submission" date="2019-07" db="EMBL/GenBank/DDBJ databases">
        <title>Hymenobacter sp. straun FUR1 Genome sequencing and assembly.</title>
        <authorList>
            <person name="Chhetri G."/>
        </authorList>
    </citation>
    <scope>NUCLEOTIDE SEQUENCE [LARGE SCALE GENOMIC DNA]</scope>
    <source>
        <strain evidence="3 4">Fur1</strain>
    </source>
</reference>
<gene>
    <name evidence="3" type="ORF">FNT36_10550</name>
</gene>
<dbReference type="SUPFAM" id="SSF52540">
    <property type="entry name" value="P-loop containing nucleoside triphosphate hydrolases"/>
    <property type="match status" value="1"/>
</dbReference>
<feature type="coiled-coil region" evidence="1">
    <location>
        <begin position="274"/>
        <end position="331"/>
    </location>
</feature>
<protein>
    <submittedName>
        <fullName evidence="3">AAA family ATPase</fullName>
    </submittedName>
</protein>
<dbReference type="PANTHER" id="PTHR32114">
    <property type="entry name" value="ABC TRANSPORTER ABCH.3"/>
    <property type="match status" value="1"/>
</dbReference>
<dbReference type="Proteomes" id="UP000317624">
    <property type="component" value="Unassembled WGS sequence"/>
</dbReference>
<keyword evidence="4" id="KW-1185">Reference proteome</keyword>
<evidence type="ECO:0000313" key="4">
    <source>
        <dbReference type="Proteomes" id="UP000317624"/>
    </source>
</evidence>
<sequence>MLNLFEELTGPAGYRLQRLQVFNWGTFHEGSAQSDIWELKPGGQNTLLTGANGSGKTTLVDGLLALLVNPAKRFFNQSSGAQKRTDRSEESYVEGHYGRTQSEEQQKSRVEQLRKREGTFSVILGVFTNAQAQPVTLVQVRWFNAGGLQRRYLVARAELNIAEHIQVGAGGQWVSQLKKKFADRVVEDFDTFPKYSAAFQRLFGMRSDKALTLFNQTVGMKVLGDLDEFIRTNMLEESTAEAEFAKLLSNYQTLLTAYRALEKARAQLHLLQPVHDLSAEYEQLRQALGQLRAQQQLLEPWFATQQVVLWSAELARQNRELNQLIDLLGQQEHSHETIDAQRVALEVQVANNQVAQQIRDLNRDISYFTKSKKDKEQSLRGYNTLARHLGLVENPDAGTFAANIERALALQRELRQTKQALDDQKFAARLGIEDQKKEFAGLEAELKQLESSSGKITRRPAEIRQEILEAVEASEAEIPFVAEVMQVKPGERAVWNDALEKLLHSTGLSLLVPERLYSAVRAYVHEQENLRGKIVFHRVERRVPAPLFPDERTVWGKLEFNPDSEYAAWAEHHIATRFDHLCTEDAATFERADKALLPSGLVRNKNRHERDDSRRQEHILGWDNRELRRERTRHARALSEAIVKAEAGLRRLNKEIEQVEEQETRLTTFLLAQQFSKIDYHADTIQINNLTNRLNALENDSTALKTMQEQLRALKADWQKQADEIKATNQRLTRTEDLLKTLQQQLQAAQRQLASFEAERPAADLGSLHELTQELASQLTYAQFAAQKQQFEQELQRRIGRQYEQVQALVRQICHAMDGFLRPGAAVTAKFADWESDTRELKAEIERLPEYLDRYHSIRHENLVELESRFHDEFKRGVTKALSDFVTSLEEQHELIRDTIDQINESLRGIAFNLNPDTYIQLERTDSPRPLIHKFRFEQLRNWQPDLTLRGLASNQRELDIEHFTAVIQPFILALRDQEKWRLEVTDVRNWSSFKAREYYRADKTSKQVYESSGSLSGGEGAQLAYTVLGAAIAYQFGINREAGGHRSFRFIVIDEAFSKLDEDKSAYLLKLCASLGLQLMVVTPLTSLHLLEKDVHVIHWVTKAKQDPRRSVVRDIPIRVYQAEKEALLAAEVAYD</sequence>
<dbReference type="Pfam" id="PF13555">
    <property type="entry name" value="AAA_29"/>
    <property type="match status" value="1"/>
</dbReference>
<dbReference type="EMBL" id="VMRJ01000002">
    <property type="protein sequence ID" value="TVT41852.1"/>
    <property type="molecule type" value="Genomic_DNA"/>
</dbReference>
<dbReference type="InterPro" id="IPR027417">
    <property type="entry name" value="P-loop_NTPase"/>
</dbReference>
<dbReference type="AlphaFoldDB" id="A0A558BZE7"/>
<feature type="coiled-coil region" evidence="1">
    <location>
        <begin position="404"/>
        <end position="452"/>
    </location>
</feature>
<dbReference type="OrthoDB" id="174137at2"/>
<organism evidence="3 4">
    <name type="scientific">Hymenobacter setariae</name>
    <dbReference type="NCBI Taxonomy" id="2594794"/>
    <lineage>
        <taxon>Bacteria</taxon>
        <taxon>Pseudomonadati</taxon>
        <taxon>Bacteroidota</taxon>
        <taxon>Cytophagia</taxon>
        <taxon>Cytophagales</taxon>
        <taxon>Hymenobacteraceae</taxon>
        <taxon>Hymenobacter</taxon>
    </lineage>
</organism>
<name>A0A558BZE7_9BACT</name>